<dbReference type="EC" id="3.6.1.66" evidence="10"/>
<name>A0A494VSR3_9SPHI</name>
<dbReference type="GO" id="GO:0009146">
    <property type="term" value="P:purine nucleoside triphosphate catabolic process"/>
    <property type="evidence" value="ECO:0007669"/>
    <property type="project" value="UniProtKB-UniRule"/>
</dbReference>
<dbReference type="InterPro" id="IPR029001">
    <property type="entry name" value="ITPase-like_fam"/>
</dbReference>
<dbReference type="KEGG" id="muh:HYN43_026725"/>
<dbReference type="PANTHER" id="PTHR11067:SF9">
    <property type="entry name" value="INOSINE TRIPHOSPHATE PYROPHOSPHATASE"/>
    <property type="match status" value="1"/>
</dbReference>
<evidence type="ECO:0000256" key="6">
    <source>
        <dbReference type="ARBA" id="ARBA00022842"/>
    </source>
</evidence>
<comment type="catalytic activity">
    <reaction evidence="9 10">
        <text>XTP + H2O = XMP + diphosphate + H(+)</text>
        <dbReference type="Rhea" id="RHEA:28610"/>
        <dbReference type="ChEBI" id="CHEBI:15377"/>
        <dbReference type="ChEBI" id="CHEBI:15378"/>
        <dbReference type="ChEBI" id="CHEBI:33019"/>
        <dbReference type="ChEBI" id="CHEBI:57464"/>
        <dbReference type="ChEBI" id="CHEBI:61314"/>
        <dbReference type="EC" id="3.6.1.66"/>
    </reaction>
</comment>
<evidence type="ECO:0000256" key="7">
    <source>
        <dbReference type="ARBA" id="ARBA00023080"/>
    </source>
</evidence>
<dbReference type="GO" id="GO:0035870">
    <property type="term" value="F:dITP diphosphatase activity"/>
    <property type="evidence" value="ECO:0007669"/>
    <property type="project" value="UniProtKB-UniRule"/>
</dbReference>
<dbReference type="GO" id="GO:0036222">
    <property type="term" value="F:XTP diphosphatase activity"/>
    <property type="evidence" value="ECO:0007669"/>
    <property type="project" value="UniProtKB-UniRule"/>
</dbReference>
<dbReference type="CDD" id="cd00515">
    <property type="entry name" value="HAM1"/>
    <property type="match status" value="1"/>
</dbReference>
<dbReference type="InterPro" id="IPR002637">
    <property type="entry name" value="RdgB/HAM1"/>
</dbReference>
<reference evidence="12 13" key="1">
    <citation type="submission" date="2018-10" db="EMBL/GenBank/DDBJ databases">
        <title>Genome sequencing of Mucilaginibacter sp. HYN0043.</title>
        <authorList>
            <person name="Kim M."/>
            <person name="Yi H."/>
        </authorList>
    </citation>
    <scope>NUCLEOTIDE SEQUENCE [LARGE SCALE GENOMIC DNA]</scope>
    <source>
        <strain evidence="12 13">HYN0043</strain>
    </source>
</reference>
<evidence type="ECO:0000313" key="12">
    <source>
        <dbReference type="EMBL" id="AYL98646.1"/>
    </source>
</evidence>
<keyword evidence="3 10" id="KW-0479">Metal-binding</keyword>
<dbReference type="RefSeq" id="WP_119406918.1">
    <property type="nucleotide sequence ID" value="NZ_CP032869.1"/>
</dbReference>
<evidence type="ECO:0000256" key="9">
    <source>
        <dbReference type="ARBA" id="ARBA00052017"/>
    </source>
</evidence>
<evidence type="ECO:0000256" key="8">
    <source>
        <dbReference type="ARBA" id="ARBA00051875"/>
    </source>
</evidence>
<accession>A0A494VSR3</accession>
<evidence type="ECO:0000256" key="5">
    <source>
        <dbReference type="ARBA" id="ARBA00022801"/>
    </source>
</evidence>
<dbReference type="HAMAP" id="MF_01405">
    <property type="entry name" value="Non_canon_purine_NTPase"/>
    <property type="match status" value="1"/>
</dbReference>
<evidence type="ECO:0000256" key="4">
    <source>
        <dbReference type="ARBA" id="ARBA00022741"/>
    </source>
</evidence>
<evidence type="ECO:0000256" key="3">
    <source>
        <dbReference type="ARBA" id="ARBA00022723"/>
    </source>
</evidence>
<gene>
    <name evidence="12" type="ORF">HYN43_026725</name>
</gene>
<keyword evidence="13" id="KW-1185">Reference proteome</keyword>
<sequence length="194" mass="21494">MQQLVFATNNRHKLDEVSAKINGEIKLLTLHDIGCYDDIEETGTTFKANASIKSQHVYSEYHLNCFGDDSGLEIDALNGEPGVYSARYAGTHGNHAANIGKVLENLQGETNRKARFRTVISLMWEGDEYFFEGTVEGTIRNEIAGEGGFGYDPIFEPEGYDITFAEMSMTEKNAISHRAKAMEQLIAFLNKAAG</sequence>
<evidence type="ECO:0000256" key="11">
    <source>
        <dbReference type="RuleBase" id="RU003781"/>
    </source>
</evidence>
<dbReference type="EMBL" id="CP032869">
    <property type="protein sequence ID" value="AYL98646.1"/>
    <property type="molecule type" value="Genomic_DNA"/>
</dbReference>
<dbReference type="Pfam" id="PF01725">
    <property type="entry name" value="Ham1p_like"/>
    <property type="match status" value="1"/>
</dbReference>
<feature type="binding site" evidence="10">
    <location>
        <begin position="177"/>
        <end position="178"/>
    </location>
    <ligand>
        <name>substrate</name>
    </ligand>
</feature>
<protein>
    <recommendedName>
        <fullName evidence="10">dITP/XTP pyrophosphatase</fullName>
        <ecNumber evidence="10">3.6.1.66</ecNumber>
    </recommendedName>
    <alternativeName>
        <fullName evidence="10">Non-canonical purine NTP pyrophosphatase</fullName>
    </alternativeName>
    <alternativeName>
        <fullName evidence="10">Non-standard purine NTP pyrophosphatase</fullName>
    </alternativeName>
    <alternativeName>
        <fullName evidence="10">Nucleoside-triphosphate diphosphatase</fullName>
    </alternativeName>
    <alternativeName>
        <fullName evidence="10">Nucleoside-triphosphate pyrophosphatase</fullName>
        <shortName evidence="10">NTPase</shortName>
    </alternativeName>
</protein>
<dbReference type="GO" id="GO:0017111">
    <property type="term" value="F:ribonucleoside triphosphate phosphatase activity"/>
    <property type="evidence" value="ECO:0007669"/>
    <property type="project" value="InterPro"/>
</dbReference>
<dbReference type="Gene3D" id="3.90.950.10">
    <property type="match status" value="1"/>
</dbReference>
<evidence type="ECO:0000256" key="10">
    <source>
        <dbReference type="HAMAP-Rule" id="MF_01405"/>
    </source>
</evidence>
<dbReference type="GO" id="GO:0009117">
    <property type="term" value="P:nucleotide metabolic process"/>
    <property type="evidence" value="ECO:0007669"/>
    <property type="project" value="UniProtKB-KW"/>
</dbReference>
<keyword evidence="4 10" id="KW-0547">Nucleotide-binding</keyword>
<feature type="binding site" evidence="10">
    <location>
        <begin position="149"/>
        <end position="152"/>
    </location>
    <ligand>
        <name>substrate</name>
    </ligand>
</feature>
<feature type="binding site" evidence="10">
    <location>
        <begin position="8"/>
        <end position="13"/>
    </location>
    <ligand>
        <name>substrate</name>
    </ligand>
</feature>
<evidence type="ECO:0000256" key="2">
    <source>
        <dbReference type="ARBA" id="ARBA00011738"/>
    </source>
</evidence>
<comment type="subunit">
    <text evidence="2 10">Homodimer.</text>
</comment>
<dbReference type="SUPFAM" id="SSF52972">
    <property type="entry name" value="ITPase-like"/>
    <property type="match status" value="1"/>
</dbReference>
<dbReference type="AlphaFoldDB" id="A0A494VSR3"/>
<proteinExistence type="inferred from homology"/>
<keyword evidence="6 10" id="KW-0460">Magnesium</keyword>
<feature type="binding site" evidence="10">
    <location>
        <position position="69"/>
    </location>
    <ligand>
        <name>Mg(2+)</name>
        <dbReference type="ChEBI" id="CHEBI:18420"/>
    </ligand>
</feature>
<feature type="binding site" evidence="10">
    <location>
        <position position="172"/>
    </location>
    <ligand>
        <name>substrate</name>
    </ligand>
</feature>
<organism evidence="12 13">
    <name type="scientific">Mucilaginibacter celer</name>
    <dbReference type="NCBI Taxonomy" id="2305508"/>
    <lineage>
        <taxon>Bacteria</taxon>
        <taxon>Pseudomonadati</taxon>
        <taxon>Bacteroidota</taxon>
        <taxon>Sphingobacteriia</taxon>
        <taxon>Sphingobacteriales</taxon>
        <taxon>Sphingobacteriaceae</taxon>
        <taxon>Mucilaginibacter</taxon>
    </lineage>
</organism>
<comment type="catalytic activity">
    <reaction evidence="8 10">
        <text>dITP + H2O = dIMP + diphosphate + H(+)</text>
        <dbReference type="Rhea" id="RHEA:28342"/>
        <dbReference type="ChEBI" id="CHEBI:15377"/>
        <dbReference type="ChEBI" id="CHEBI:15378"/>
        <dbReference type="ChEBI" id="CHEBI:33019"/>
        <dbReference type="ChEBI" id="CHEBI:61194"/>
        <dbReference type="ChEBI" id="CHEBI:61382"/>
        <dbReference type="EC" id="3.6.1.66"/>
    </reaction>
</comment>
<dbReference type="PANTHER" id="PTHR11067">
    <property type="entry name" value="INOSINE TRIPHOSPHATE PYROPHOSPHATASE/HAM1 PROTEIN"/>
    <property type="match status" value="1"/>
</dbReference>
<comment type="function">
    <text evidence="10">Pyrophosphatase that catalyzes the hydrolysis of nucleoside triphosphates to their monophosphate derivatives, with a high preference for the non-canonical purine nucleotides XTP (xanthosine triphosphate), dITP (deoxyinosine triphosphate) and ITP. Seems to function as a house-cleaning enzyme that removes non-canonical purine nucleotides from the nucleotide pool, thus preventing their incorporation into DNA/RNA and avoiding chromosomal lesions.</text>
</comment>
<dbReference type="Proteomes" id="UP000270046">
    <property type="component" value="Chromosome"/>
</dbReference>
<comment type="catalytic activity">
    <reaction evidence="10">
        <text>ITP + H2O = IMP + diphosphate + H(+)</text>
        <dbReference type="Rhea" id="RHEA:29399"/>
        <dbReference type="ChEBI" id="CHEBI:15377"/>
        <dbReference type="ChEBI" id="CHEBI:15378"/>
        <dbReference type="ChEBI" id="CHEBI:33019"/>
        <dbReference type="ChEBI" id="CHEBI:58053"/>
        <dbReference type="ChEBI" id="CHEBI:61402"/>
        <dbReference type="EC" id="3.6.1.66"/>
    </reaction>
</comment>
<comment type="cofactor">
    <cofactor evidence="10">
        <name>Mg(2+)</name>
        <dbReference type="ChEBI" id="CHEBI:18420"/>
    </cofactor>
    <text evidence="10">Binds 1 Mg(2+) ion per subunit.</text>
</comment>
<comment type="similarity">
    <text evidence="1 10 11">Belongs to the HAM1 NTPase family.</text>
</comment>
<dbReference type="GO" id="GO:0000166">
    <property type="term" value="F:nucleotide binding"/>
    <property type="evidence" value="ECO:0007669"/>
    <property type="project" value="UniProtKB-KW"/>
</dbReference>
<evidence type="ECO:0000313" key="13">
    <source>
        <dbReference type="Proteomes" id="UP000270046"/>
    </source>
</evidence>
<dbReference type="OrthoDB" id="9807456at2"/>
<dbReference type="InterPro" id="IPR020922">
    <property type="entry name" value="dITP/XTP_pyrophosphatase"/>
</dbReference>
<feature type="binding site" evidence="10">
    <location>
        <position position="40"/>
    </location>
    <ligand>
        <name>Mg(2+)</name>
        <dbReference type="ChEBI" id="CHEBI:18420"/>
    </ligand>
</feature>
<dbReference type="GO" id="GO:0036220">
    <property type="term" value="F:ITP diphosphatase activity"/>
    <property type="evidence" value="ECO:0007669"/>
    <property type="project" value="UniProtKB-UniRule"/>
</dbReference>
<dbReference type="NCBIfam" id="TIGR00042">
    <property type="entry name" value="RdgB/HAM1 family non-canonical purine NTP pyrophosphatase"/>
    <property type="match status" value="1"/>
</dbReference>
<dbReference type="GO" id="GO:0005829">
    <property type="term" value="C:cytosol"/>
    <property type="evidence" value="ECO:0007669"/>
    <property type="project" value="TreeGrafter"/>
</dbReference>
<evidence type="ECO:0000256" key="1">
    <source>
        <dbReference type="ARBA" id="ARBA00008023"/>
    </source>
</evidence>
<dbReference type="NCBIfam" id="NF011398">
    <property type="entry name" value="PRK14823.1"/>
    <property type="match status" value="1"/>
</dbReference>
<feature type="active site" description="Proton acceptor" evidence="10">
    <location>
        <position position="69"/>
    </location>
</feature>
<keyword evidence="7 10" id="KW-0546">Nucleotide metabolism</keyword>
<dbReference type="FunFam" id="3.90.950.10:FF:000001">
    <property type="entry name" value="dITP/XTP pyrophosphatase"/>
    <property type="match status" value="1"/>
</dbReference>
<feature type="binding site" evidence="10">
    <location>
        <position position="70"/>
    </location>
    <ligand>
        <name>substrate</name>
    </ligand>
</feature>
<keyword evidence="5 10" id="KW-0378">Hydrolase</keyword>
<dbReference type="GO" id="GO:0046872">
    <property type="term" value="F:metal ion binding"/>
    <property type="evidence" value="ECO:0007669"/>
    <property type="project" value="UniProtKB-KW"/>
</dbReference>